<dbReference type="EMBL" id="JBEHCU010014405">
    <property type="protein sequence ID" value="KAL1373414.1"/>
    <property type="molecule type" value="Genomic_DNA"/>
</dbReference>
<proteinExistence type="predicted"/>
<keyword evidence="1" id="KW-0732">Signal</keyword>
<dbReference type="Proteomes" id="UP001562425">
    <property type="component" value="Unassembled WGS sequence"/>
</dbReference>
<accession>A0ABD1CAK9</accession>
<gene>
    <name evidence="2" type="ORF">pipiens_005182</name>
</gene>
<protein>
    <submittedName>
        <fullName evidence="2">Uncharacterized protein</fullName>
    </submittedName>
</protein>
<evidence type="ECO:0000313" key="2">
    <source>
        <dbReference type="EMBL" id="KAL1373414.1"/>
    </source>
</evidence>
<comment type="caution">
    <text evidence="2">The sequence shown here is derived from an EMBL/GenBank/DDBJ whole genome shotgun (WGS) entry which is preliminary data.</text>
</comment>
<sequence>MNSLLLLSLFCLVLNIQFVHPLQCFQCKSSLSWSSCSQHVTVEECESEHPFEGHYACVSNRLNLTFAGGDPNSTTTVQIYATGCGWGDQDQTRRLFERLLPHQHANVSIEQWNRCSEDLCNSVAEYRNGEDDPDGPVQVTYVASGGRNHWKVNWVVMGGFLAFLVCRKIQL</sequence>
<organism evidence="2 3">
    <name type="scientific">Culex pipiens pipiens</name>
    <name type="common">Northern house mosquito</name>
    <dbReference type="NCBI Taxonomy" id="38569"/>
    <lineage>
        <taxon>Eukaryota</taxon>
        <taxon>Metazoa</taxon>
        <taxon>Ecdysozoa</taxon>
        <taxon>Arthropoda</taxon>
        <taxon>Hexapoda</taxon>
        <taxon>Insecta</taxon>
        <taxon>Pterygota</taxon>
        <taxon>Neoptera</taxon>
        <taxon>Endopterygota</taxon>
        <taxon>Diptera</taxon>
        <taxon>Nematocera</taxon>
        <taxon>Culicoidea</taxon>
        <taxon>Culicidae</taxon>
        <taxon>Culicinae</taxon>
        <taxon>Culicini</taxon>
        <taxon>Culex</taxon>
        <taxon>Culex</taxon>
    </lineage>
</organism>
<feature type="signal peptide" evidence="1">
    <location>
        <begin position="1"/>
        <end position="21"/>
    </location>
</feature>
<evidence type="ECO:0000256" key="1">
    <source>
        <dbReference type="SAM" id="SignalP"/>
    </source>
</evidence>
<feature type="chain" id="PRO_5044848731" evidence="1">
    <location>
        <begin position="22"/>
        <end position="171"/>
    </location>
</feature>
<name>A0ABD1CAK9_CULPP</name>
<evidence type="ECO:0000313" key="3">
    <source>
        <dbReference type="Proteomes" id="UP001562425"/>
    </source>
</evidence>
<reference evidence="2 3" key="1">
    <citation type="submission" date="2024-05" db="EMBL/GenBank/DDBJ databases">
        <title>Culex pipiens pipiens assembly and annotation.</title>
        <authorList>
            <person name="Alout H."/>
            <person name="Durand T."/>
        </authorList>
    </citation>
    <scope>NUCLEOTIDE SEQUENCE [LARGE SCALE GENOMIC DNA]</scope>
    <source>
        <strain evidence="2">HA-2024</strain>
        <tissue evidence="2">Whole body</tissue>
    </source>
</reference>
<dbReference type="AlphaFoldDB" id="A0ABD1CAK9"/>
<keyword evidence="3" id="KW-1185">Reference proteome</keyword>